<comment type="caution">
    <text evidence="2">The sequence shown here is derived from an EMBL/GenBank/DDBJ whole genome shotgun (WGS) entry which is preliminary data.</text>
</comment>
<dbReference type="InterPro" id="IPR007684">
    <property type="entry name" value="Znf_Ogr/Delta"/>
</dbReference>
<dbReference type="Pfam" id="PF04606">
    <property type="entry name" value="Ogr_Delta"/>
    <property type="match status" value="1"/>
</dbReference>
<organism evidence="2 3">
    <name type="scientific">Pseudomonas juntendi</name>
    <dbReference type="NCBI Taxonomy" id="2666183"/>
    <lineage>
        <taxon>Bacteria</taxon>
        <taxon>Pseudomonadati</taxon>
        <taxon>Pseudomonadota</taxon>
        <taxon>Gammaproteobacteria</taxon>
        <taxon>Pseudomonadales</taxon>
        <taxon>Pseudomonadaceae</taxon>
        <taxon>Pseudomonas</taxon>
    </lineage>
</organism>
<gene>
    <name evidence="2" type="ORF">H4C15_04990</name>
</gene>
<sequence length="110" mass="12642">MHSMSHQHVNINIQQTAIRPFEAQLMRIYCGSCGNKARISRIEEESPTYAKLYCMCLEPHCGHSFVSEFSFSHTLKPSNLKTVGSTVIDRILQLTEEQQRHILQQLDLLP</sequence>
<dbReference type="Proteomes" id="UP000577346">
    <property type="component" value="Unassembled WGS sequence"/>
</dbReference>
<evidence type="ECO:0000313" key="2">
    <source>
        <dbReference type="EMBL" id="MBA6146868.1"/>
    </source>
</evidence>
<dbReference type="RefSeq" id="WP_110679022.1">
    <property type="nucleotide sequence ID" value="NZ_JACGDA010000006.1"/>
</dbReference>
<protein>
    <submittedName>
        <fullName evidence="2">Ogr/Delta-like zinc finger family protein</fullName>
    </submittedName>
</protein>
<proteinExistence type="predicted"/>
<evidence type="ECO:0000313" key="3">
    <source>
        <dbReference type="Proteomes" id="UP000577346"/>
    </source>
</evidence>
<reference evidence="2 3" key="1">
    <citation type="submission" date="2020-07" db="EMBL/GenBank/DDBJ databases">
        <title>Diversity of carbapenemase encoding genes among Pseudomonas putida group clinical isolates in a tertiary Brazilian hospital.</title>
        <authorList>
            <person name="Alberto-Lei F."/>
            <person name="Nodari C.S."/>
            <person name="Streling A.P."/>
            <person name="Paulino J.T."/>
            <person name="Bessa-Neto F.O."/>
            <person name="Cayo R."/>
            <person name="Gales A.C."/>
        </authorList>
    </citation>
    <scope>NUCLEOTIDE SEQUENCE [LARGE SCALE GENOMIC DNA]</scope>
    <source>
        <strain evidence="2 3">11213</strain>
    </source>
</reference>
<feature type="domain" description="Zinc finger Ogr/Delta-type" evidence="1">
    <location>
        <begin position="30"/>
        <end position="75"/>
    </location>
</feature>
<dbReference type="AlphaFoldDB" id="A0A7W2LTQ4"/>
<dbReference type="EMBL" id="JACGDA010000006">
    <property type="protein sequence ID" value="MBA6146868.1"/>
    <property type="molecule type" value="Genomic_DNA"/>
</dbReference>
<accession>A0A7W2LTQ4</accession>
<evidence type="ECO:0000259" key="1">
    <source>
        <dbReference type="Pfam" id="PF04606"/>
    </source>
</evidence>
<name>A0A7W2LTQ4_9PSED</name>